<gene>
    <name evidence="1" type="ORF">IE53DRAFT_156928</name>
</gene>
<evidence type="ECO:0000313" key="2">
    <source>
        <dbReference type="Proteomes" id="UP000245626"/>
    </source>
</evidence>
<keyword evidence="2" id="KW-1185">Reference proteome</keyword>
<dbReference type="EMBL" id="KZ820081">
    <property type="protein sequence ID" value="PWN49214.1"/>
    <property type="molecule type" value="Genomic_DNA"/>
</dbReference>
<sequence length="180" mass="21037">MTKLVVNPQTILPPFPPNPPNILCLERVHQRASMIPKYSSFKVTQRAFLPVAVGQKPTSEHRFIMGFVMTRAVRHLFNSSRRGEMIPYPILRVARFEHRERFYHARRKFLSTRGEQDDEAVYHHCHHQRYSTCYTGALARLQSLSRLSWSLCSLPSPKSLRDRYPIQIAKNHPSVCVKER</sequence>
<proteinExistence type="predicted"/>
<evidence type="ECO:0000313" key="1">
    <source>
        <dbReference type="EMBL" id="PWN49214.1"/>
    </source>
</evidence>
<organism evidence="1 2">
    <name type="scientific">Violaceomyces palustris</name>
    <dbReference type="NCBI Taxonomy" id="1673888"/>
    <lineage>
        <taxon>Eukaryota</taxon>
        <taxon>Fungi</taxon>
        <taxon>Dikarya</taxon>
        <taxon>Basidiomycota</taxon>
        <taxon>Ustilaginomycotina</taxon>
        <taxon>Ustilaginomycetes</taxon>
        <taxon>Violaceomycetales</taxon>
        <taxon>Violaceomycetaceae</taxon>
        <taxon>Violaceomyces</taxon>
    </lineage>
</organism>
<protein>
    <submittedName>
        <fullName evidence="1">Uncharacterized protein</fullName>
    </submittedName>
</protein>
<accession>A0ACD0NTR0</accession>
<reference evidence="1 2" key="1">
    <citation type="journal article" date="2018" name="Mol. Biol. Evol.">
        <title>Broad Genomic Sampling Reveals a Smut Pathogenic Ancestry of the Fungal Clade Ustilaginomycotina.</title>
        <authorList>
            <person name="Kijpornyongpan T."/>
            <person name="Mondo S.J."/>
            <person name="Barry K."/>
            <person name="Sandor L."/>
            <person name="Lee J."/>
            <person name="Lipzen A."/>
            <person name="Pangilinan J."/>
            <person name="LaButti K."/>
            <person name="Hainaut M."/>
            <person name="Henrissat B."/>
            <person name="Grigoriev I.V."/>
            <person name="Spatafora J.W."/>
            <person name="Aime M.C."/>
        </authorList>
    </citation>
    <scope>NUCLEOTIDE SEQUENCE [LARGE SCALE GENOMIC DNA]</scope>
    <source>
        <strain evidence="1 2">SA 807</strain>
    </source>
</reference>
<name>A0ACD0NTR0_9BASI</name>
<dbReference type="Proteomes" id="UP000245626">
    <property type="component" value="Unassembled WGS sequence"/>
</dbReference>